<dbReference type="AlphaFoldDB" id="A0A516H1X9"/>
<dbReference type="InterPro" id="IPR036884">
    <property type="entry name" value="2Fe-2S-bd_dom_sf"/>
</dbReference>
<dbReference type="Pfam" id="PF01799">
    <property type="entry name" value="Fer2_2"/>
    <property type="match status" value="1"/>
</dbReference>
<reference evidence="8 9" key="1">
    <citation type="submission" date="2019-07" db="EMBL/GenBank/DDBJ databases">
        <title>Genome sequencing for Ferrovibrio sp. K5.</title>
        <authorList>
            <person name="Park S.-J."/>
        </authorList>
    </citation>
    <scope>NUCLEOTIDE SEQUENCE [LARGE SCALE GENOMIC DNA]</scope>
    <source>
        <strain evidence="8 9">K5</strain>
    </source>
</reference>
<dbReference type="PIRSF" id="PIRSF036557">
    <property type="entry name" value="XdhA_RC"/>
    <property type="match status" value="1"/>
</dbReference>
<dbReference type="SUPFAM" id="SSF56176">
    <property type="entry name" value="FAD-binding/transporter-associated domain-like"/>
    <property type="match status" value="1"/>
</dbReference>
<dbReference type="InterPro" id="IPR016208">
    <property type="entry name" value="Ald_Oxase/xanthine_DH-like"/>
</dbReference>
<dbReference type="InterPro" id="IPR016169">
    <property type="entry name" value="FAD-bd_PCMH_sub2"/>
</dbReference>
<dbReference type="PANTHER" id="PTHR45444">
    <property type="entry name" value="XANTHINE DEHYDROGENASE"/>
    <property type="match status" value="1"/>
</dbReference>
<dbReference type="GO" id="GO:0071949">
    <property type="term" value="F:FAD binding"/>
    <property type="evidence" value="ECO:0007669"/>
    <property type="project" value="InterPro"/>
</dbReference>
<keyword evidence="1" id="KW-0285">Flavoprotein</keyword>
<evidence type="ECO:0000259" key="7">
    <source>
        <dbReference type="PROSITE" id="PS51387"/>
    </source>
</evidence>
<dbReference type="EC" id="1.17.1.4" evidence="8"/>
<dbReference type="InterPro" id="IPR012175">
    <property type="entry name" value="Xanth_DH_ssu_bac"/>
</dbReference>
<dbReference type="Proteomes" id="UP000317496">
    <property type="component" value="Chromosome"/>
</dbReference>
<protein>
    <submittedName>
        <fullName evidence="8">Xanthine dehydrogenase small subunit</fullName>
        <ecNumber evidence="8">1.17.1.4</ecNumber>
    </submittedName>
</protein>
<dbReference type="NCBIfam" id="TIGR02963">
    <property type="entry name" value="xanthine_xdhA"/>
    <property type="match status" value="1"/>
</dbReference>
<dbReference type="SMART" id="SM01092">
    <property type="entry name" value="CO_deh_flav_C"/>
    <property type="match status" value="1"/>
</dbReference>
<dbReference type="PROSITE" id="PS51387">
    <property type="entry name" value="FAD_PCMH"/>
    <property type="match status" value="1"/>
</dbReference>
<keyword evidence="4 8" id="KW-0560">Oxidoreductase</keyword>
<dbReference type="Gene3D" id="1.10.150.120">
    <property type="entry name" value="[2Fe-2S]-binding domain"/>
    <property type="match status" value="1"/>
</dbReference>
<dbReference type="InterPro" id="IPR036010">
    <property type="entry name" value="2Fe-2S_ferredoxin-like_sf"/>
</dbReference>
<dbReference type="InterPro" id="IPR005107">
    <property type="entry name" value="CO_DH_flav_C"/>
</dbReference>
<evidence type="ECO:0000256" key="5">
    <source>
        <dbReference type="ARBA" id="ARBA00023004"/>
    </source>
</evidence>
<dbReference type="PROSITE" id="PS00197">
    <property type="entry name" value="2FE2S_FER_1"/>
    <property type="match status" value="1"/>
</dbReference>
<dbReference type="Gene3D" id="3.30.390.50">
    <property type="entry name" value="CO dehydrogenase flavoprotein, C-terminal domain"/>
    <property type="match status" value="1"/>
</dbReference>
<gene>
    <name evidence="8" type="primary">xdhA</name>
    <name evidence="8" type="ORF">FNB15_11065</name>
</gene>
<sequence>MSEPVRFVSRGQVVTVAPDVPHTMTVLEYLRSRLRRTGSKEGCAEGDCGACTVVVADAGPDGRLRHRAVNACILFVHQLDGKALFTVDDLADGETLHPVQQAMVETHGSQCGFCTPGFVMSLFGYYKTHDKADDSSLKDALAGNLCRCTGYRPILEAGEKMYDGGRDDRFAPQEAALRKQLSGLARERMLDHSTPEGSFLAPRTADELAELLHRLPAGENWMLAGGTDVGLWVTKQHRVPRSIVYLGRVAELQQIIDHGDRIEIGAGVTYTDAYQSIEKLHPAFARMVRRLGSTQIRNSGTLGGNIANGSPIGDSMPALIALGATLKLQSKAGSHEMPLEDFFLAYRKTALQPGEFVASVTVQKPGKDSHVGIYKLSKRFDQDISAVLAAFHLVLEDGVVKSARLAFGGMAGTPARARKAEALLTGQRFTPDEVEPAVAVLAQDFTPMSDMRASAQYRLLAAQNLLRKFCVEVSSGKSISAEAAE</sequence>
<feature type="domain" description="2Fe-2S ferredoxin-type" evidence="6">
    <location>
        <begin position="3"/>
        <end position="90"/>
    </location>
</feature>
<dbReference type="InterPro" id="IPR002346">
    <property type="entry name" value="Mopterin_DH_FAD-bd"/>
</dbReference>
<dbReference type="Pfam" id="PF00941">
    <property type="entry name" value="FAD_binding_5"/>
    <property type="match status" value="1"/>
</dbReference>
<dbReference type="OrthoDB" id="9792018at2"/>
<organism evidence="8 9">
    <name type="scientific">Ferrovibrio terrae</name>
    <dbReference type="NCBI Taxonomy" id="2594003"/>
    <lineage>
        <taxon>Bacteria</taxon>
        <taxon>Pseudomonadati</taxon>
        <taxon>Pseudomonadota</taxon>
        <taxon>Alphaproteobacteria</taxon>
        <taxon>Rhodospirillales</taxon>
        <taxon>Rhodospirillaceae</taxon>
        <taxon>Ferrovibrio</taxon>
    </lineage>
</organism>
<dbReference type="InterPro" id="IPR016166">
    <property type="entry name" value="FAD-bd_PCMH"/>
</dbReference>
<evidence type="ECO:0000256" key="3">
    <source>
        <dbReference type="ARBA" id="ARBA00022827"/>
    </source>
</evidence>
<dbReference type="GO" id="GO:0004854">
    <property type="term" value="F:xanthine dehydrogenase activity"/>
    <property type="evidence" value="ECO:0007669"/>
    <property type="project" value="UniProtKB-EC"/>
</dbReference>
<dbReference type="KEGG" id="fer:FNB15_11065"/>
<feature type="domain" description="FAD-binding PCMH-type" evidence="7">
    <location>
        <begin position="191"/>
        <end position="367"/>
    </location>
</feature>
<evidence type="ECO:0000313" key="9">
    <source>
        <dbReference type="Proteomes" id="UP000317496"/>
    </source>
</evidence>
<dbReference type="InterPro" id="IPR006058">
    <property type="entry name" value="2Fe2S_fd_BS"/>
</dbReference>
<dbReference type="SUPFAM" id="SSF54292">
    <property type="entry name" value="2Fe-2S ferredoxin-like"/>
    <property type="match status" value="1"/>
</dbReference>
<dbReference type="InterPro" id="IPR036318">
    <property type="entry name" value="FAD-bd_PCMH-like_sf"/>
</dbReference>
<proteinExistence type="predicted"/>
<evidence type="ECO:0000313" key="8">
    <source>
        <dbReference type="EMBL" id="QDO97774.1"/>
    </source>
</evidence>
<dbReference type="GO" id="GO:0005506">
    <property type="term" value="F:iron ion binding"/>
    <property type="evidence" value="ECO:0007669"/>
    <property type="project" value="InterPro"/>
</dbReference>
<dbReference type="SUPFAM" id="SSF47741">
    <property type="entry name" value="CO dehydrogenase ISP C-domain like"/>
    <property type="match status" value="1"/>
</dbReference>
<evidence type="ECO:0000256" key="2">
    <source>
        <dbReference type="ARBA" id="ARBA00022723"/>
    </source>
</evidence>
<dbReference type="Pfam" id="PF03450">
    <property type="entry name" value="CO_deh_flav_C"/>
    <property type="match status" value="1"/>
</dbReference>
<accession>A0A516H1X9</accession>
<dbReference type="PROSITE" id="PS51085">
    <property type="entry name" value="2FE2S_FER_2"/>
    <property type="match status" value="1"/>
</dbReference>
<dbReference type="InterPro" id="IPR001041">
    <property type="entry name" value="2Fe-2S_ferredoxin-type"/>
</dbReference>
<dbReference type="Pfam" id="PF00111">
    <property type="entry name" value="Fer2"/>
    <property type="match status" value="1"/>
</dbReference>
<keyword evidence="2" id="KW-0479">Metal-binding</keyword>
<dbReference type="PANTHER" id="PTHR45444:SF3">
    <property type="entry name" value="XANTHINE DEHYDROGENASE"/>
    <property type="match status" value="1"/>
</dbReference>
<dbReference type="EMBL" id="CP041636">
    <property type="protein sequence ID" value="QDO97774.1"/>
    <property type="molecule type" value="Genomic_DNA"/>
</dbReference>
<dbReference type="RefSeq" id="WP_144068755.1">
    <property type="nucleotide sequence ID" value="NZ_CP041636.1"/>
</dbReference>
<evidence type="ECO:0000259" key="6">
    <source>
        <dbReference type="PROSITE" id="PS51085"/>
    </source>
</evidence>
<dbReference type="InterPro" id="IPR002888">
    <property type="entry name" value="2Fe-2S-bd"/>
</dbReference>
<keyword evidence="9" id="KW-1185">Reference proteome</keyword>
<dbReference type="Gene3D" id="3.30.465.10">
    <property type="match status" value="1"/>
</dbReference>
<dbReference type="Gene3D" id="3.30.43.10">
    <property type="entry name" value="Uridine Diphospho-n-acetylenolpyruvylglucosamine Reductase, domain 2"/>
    <property type="match status" value="1"/>
</dbReference>
<evidence type="ECO:0000256" key="1">
    <source>
        <dbReference type="ARBA" id="ARBA00022630"/>
    </source>
</evidence>
<dbReference type="InterPro" id="IPR014307">
    <property type="entry name" value="Xanthine_DH_ssu"/>
</dbReference>
<evidence type="ECO:0000256" key="4">
    <source>
        <dbReference type="ARBA" id="ARBA00023002"/>
    </source>
</evidence>
<name>A0A516H1X9_9PROT</name>
<keyword evidence="3" id="KW-0274">FAD</keyword>
<dbReference type="GO" id="GO:0051537">
    <property type="term" value="F:2 iron, 2 sulfur cluster binding"/>
    <property type="evidence" value="ECO:0007669"/>
    <property type="project" value="InterPro"/>
</dbReference>
<dbReference type="InterPro" id="IPR036683">
    <property type="entry name" value="CO_DH_flav_C_dom_sf"/>
</dbReference>
<dbReference type="Gene3D" id="3.10.20.30">
    <property type="match status" value="1"/>
</dbReference>
<dbReference type="InterPro" id="IPR012675">
    <property type="entry name" value="Beta-grasp_dom_sf"/>
</dbReference>
<dbReference type="CDD" id="cd00207">
    <property type="entry name" value="fer2"/>
    <property type="match status" value="1"/>
</dbReference>
<keyword evidence="5" id="KW-0408">Iron</keyword>
<dbReference type="SUPFAM" id="SSF55447">
    <property type="entry name" value="CO dehydrogenase flavoprotein C-terminal domain-like"/>
    <property type="match status" value="1"/>
</dbReference>
<dbReference type="InterPro" id="IPR016167">
    <property type="entry name" value="FAD-bd_PCMH_sub1"/>
</dbReference>